<dbReference type="InterPro" id="IPR011991">
    <property type="entry name" value="ArsR-like_HTH"/>
</dbReference>
<reference evidence="5" key="2">
    <citation type="submission" date="2021-04" db="EMBL/GenBank/DDBJ databases">
        <authorList>
            <person name="Dong X."/>
        </authorList>
    </citation>
    <scope>NUCLEOTIDE SEQUENCE</scope>
    <source>
        <strain evidence="5">ZWT</strain>
    </source>
</reference>
<evidence type="ECO:0000256" key="1">
    <source>
        <dbReference type="ARBA" id="ARBA00023015"/>
    </source>
</evidence>
<comment type="caution">
    <text evidence="5">The sequence shown here is derived from an EMBL/GenBank/DDBJ whole genome shotgun (WGS) entry which is preliminary data.</text>
</comment>
<evidence type="ECO:0000313" key="6">
    <source>
        <dbReference type="Proteomes" id="UP001056429"/>
    </source>
</evidence>
<sequence>MENNLPIIYKTYTECRTSLMVEIIGVINAIISEKNKMYDHECIQKFKELLDEDDMKIIEVLNVSQLQGRSLIEFLFINEHYDNPELYCEHIKSLNEEDFIYLFHSEMITEQEIKGIKNHKLDLQEYLKTHKWIDEKEFEFVNSLMFKTQWIREGCCRIIRKLNKVVEESMSQFISLYSSDLDDIDKKIKYNSPLNVSQEIMGKTFKRVYDFRKYILIPTYYMQNGPARYFSTSTQILVKPLDIFKEEFTGENLSKALKVLSDPTRIELIKIISNNSYYGKELADKLNVKTPTISHHLESLKSVGLLHEEKIKNIRYVSLNKQRYSEILKALNQFIEK</sequence>
<evidence type="ECO:0000256" key="2">
    <source>
        <dbReference type="ARBA" id="ARBA00023125"/>
    </source>
</evidence>
<dbReference type="InterPro" id="IPR001845">
    <property type="entry name" value="HTH_ArsR_DNA-bd_dom"/>
</dbReference>
<dbReference type="Gene3D" id="1.10.10.10">
    <property type="entry name" value="Winged helix-like DNA-binding domain superfamily/Winged helix DNA-binding domain"/>
    <property type="match status" value="1"/>
</dbReference>
<keyword evidence="3" id="KW-0804">Transcription</keyword>
<dbReference type="CDD" id="cd00090">
    <property type="entry name" value="HTH_ARSR"/>
    <property type="match status" value="1"/>
</dbReference>
<dbReference type="PANTHER" id="PTHR33154">
    <property type="entry name" value="TRANSCRIPTIONAL REGULATOR, ARSR FAMILY"/>
    <property type="match status" value="1"/>
</dbReference>
<dbReference type="InterPro" id="IPR036388">
    <property type="entry name" value="WH-like_DNA-bd_sf"/>
</dbReference>
<keyword evidence="2" id="KW-0238">DNA-binding</keyword>
<dbReference type="InterPro" id="IPR036390">
    <property type="entry name" value="WH_DNA-bd_sf"/>
</dbReference>
<protein>
    <submittedName>
        <fullName evidence="5">Winged helix-turn-helix transcriptional regulator</fullName>
    </submittedName>
</protein>
<dbReference type="RefSeq" id="WP_250860325.1">
    <property type="nucleotide sequence ID" value="NZ_JAGSOJ010000003.1"/>
</dbReference>
<dbReference type="PROSITE" id="PS50987">
    <property type="entry name" value="HTH_ARSR_2"/>
    <property type="match status" value="1"/>
</dbReference>
<evidence type="ECO:0000313" key="5">
    <source>
        <dbReference type="EMBL" id="MCM1991219.1"/>
    </source>
</evidence>
<dbReference type="GO" id="GO:0003700">
    <property type="term" value="F:DNA-binding transcription factor activity"/>
    <property type="evidence" value="ECO:0007669"/>
    <property type="project" value="InterPro"/>
</dbReference>
<name>A0A9J6P3T4_9CLOT</name>
<dbReference type="AlphaFoldDB" id="A0A9J6P3T4"/>
<accession>A0A9J6P3T4</accession>
<dbReference type="InterPro" id="IPR051081">
    <property type="entry name" value="HTH_MetalResp_TranReg"/>
</dbReference>
<dbReference type="SUPFAM" id="SSF46785">
    <property type="entry name" value="Winged helix' DNA-binding domain"/>
    <property type="match status" value="1"/>
</dbReference>
<keyword evidence="6" id="KW-1185">Reference proteome</keyword>
<proteinExistence type="predicted"/>
<dbReference type="EMBL" id="JAGSOJ010000003">
    <property type="protein sequence ID" value="MCM1991219.1"/>
    <property type="molecule type" value="Genomic_DNA"/>
</dbReference>
<evidence type="ECO:0000256" key="3">
    <source>
        <dbReference type="ARBA" id="ARBA00023163"/>
    </source>
</evidence>
<keyword evidence="1" id="KW-0805">Transcription regulation</keyword>
<dbReference type="SMART" id="SM00418">
    <property type="entry name" value="HTH_ARSR"/>
    <property type="match status" value="1"/>
</dbReference>
<dbReference type="PRINTS" id="PR00778">
    <property type="entry name" value="HTHARSR"/>
</dbReference>
<dbReference type="Proteomes" id="UP001056429">
    <property type="component" value="Unassembled WGS sequence"/>
</dbReference>
<dbReference type="Pfam" id="PF01022">
    <property type="entry name" value="HTH_5"/>
    <property type="match status" value="1"/>
</dbReference>
<dbReference type="GO" id="GO:0003677">
    <property type="term" value="F:DNA binding"/>
    <property type="evidence" value="ECO:0007669"/>
    <property type="project" value="UniProtKB-KW"/>
</dbReference>
<evidence type="ECO:0000259" key="4">
    <source>
        <dbReference type="PROSITE" id="PS50987"/>
    </source>
</evidence>
<dbReference type="PANTHER" id="PTHR33154:SF33">
    <property type="entry name" value="TRANSCRIPTIONAL REPRESSOR SDPR"/>
    <property type="match status" value="1"/>
</dbReference>
<feature type="domain" description="HTH arsR-type" evidence="4">
    <location>
        <begin position="245"/>
        <end position="337"/>
    </location>
</feature>
<organism evidence="5 6">
    <name type="scientific">Oceanirhabdus seepicola</name>
    <dbReference type="NCBI Taxonomy" id="2828781"/>
    <lineage>
        <taxon>Bacteria</taxon>
        <taxon>Bacillati</taxon>
        <taxon>Bacillota</taxon>
        <taxon>Clostridia</taxon>
        <taxon>Eubacteriales</taxon>
        <taxon>Clostridiaceae</taxon>
        <taxon>Oceanirhabdus</taxon>
    </lineage>
</organism>
<reference evidence="5" key="1">
    <citation type="journal article" date="2021" name="mSystems">
        <title>Bacteria and Archaea Synergistically Convert Glycine Betaine to Biogenic Methane in the Formosa Cold Seep of the South China Sea.</title>
        <authorList>
            <person name="Li L."/>
            <person name="Zhang W."/>
            <person name="Zhang S."/>
            <person name="Song L."/>
            <person name="Sun Q."/>
            <person name="Zhang H."/>
            <person name="Xiang H."/>
            <person name="Dong X."/>
        </authorList>
    </citation>
    <scope>NUCLEOTIDE SEQUENCE</scope>
    <source>
        <strain evidence="5">ZWT</strain>
    </source>
</reference>
<gene>
    <name evidence="5" type="ORF">KDK92_15905</name>
</gene>